<accession>A0A645FE43</accession>
<dbReference type="InterPro" id="IPR018060">
    <property type="entry name" value="HTH_AraC"/>
</dbReference>
<dbReference type="PRINTS" id="PR00032">
    <property type="entry name" value="HTHARAC"/>
</dbReference>
<dbReference type="Pfam" id="PF12833">
    <property type="entry name" value="HTH_18"/>
    <property type="match status" value="1"/>
</dbReference>
<dbReference type="Gene3D" id="1.10.10.60">
    <property type="entry name" value="Homeodomain-like"/>
    <property type="match status" value="2"/>
</dbReference>
<proteinExistence type="predicted"/>
<feature type="domain" description="HTH araC/xylS-type" evidence="4">
    <location>
        <begin position="109"/>
        <end position="207"/>
    </location>
</feature>
<keyword evidence="3" id="KW-0804">Transcription</keyword>
<comment type="caution">
    <text evidence="5">The sequence shown here is derived from an EMBL/GenBank/DDBJ whole genome shotgun (WGS) entry which is preliminary data.</text>
</comment>
<keyword evidence="1" id="KW-0805">Transcription regulation</keyword>
<dbReference type="GO" id="GO:0003700">
    <property type="term" value="F:DNA-binding transcription factor activity"/>
    <property type="evidence" value="ECO:0007669"/>
    <property type="project" value="InterPro"/>
</dbReference>
<dbReference type="GO" id="GO:0043565">
    <property type="term" value="F:sequence-specific DNA binding"/>
    <property type="evidence" value="ECO:0007669"/>
    <property type="project" value="InterPro"/>
</dbReference>
<name>A0A645FE43_9ZZZZ</name>
<evidence type="ECO:0000259" key="4">
    <source>
        <dbReference type="PROSITE" id="PS01124"/>
    </source>
</evidence>
<dbReference type="SUPFAM" id="SSF46689">
    <property type="entry name" value="Homeodomain-like"/>
    <property type="match status" value="2"/>
</dbReference>
<protein>
    <submittedName>
        <fullName evidence="5">HTH-type transcriptional activator RhaR</fullName>
    </submittedName>
</protein>
<sequence>MGSQNTQEKLLCEHLEQKQFDETHLLLEHMLNAIIDENNRTAIRIYELIVILNRKALEKVSVPPCYPLWERLLAISDDEDQKQFALHYLQKIIDRLITDEVAYNQTWPQDIIDYIKVEYKNNITLEDAARRVGFSTYYFSRLFKQKFDKSFIEYLTQMRLQNAKQLLSTPGVSVKNVCYSVGYSEPNYFARVFKRETGMSPSKFQKKALKLEE</sequence>
<keyword evidence="2" id="KW-0238">DNA-binding</keyword>
<reference evidence="5" key="1">
    <citation type="submission" date="2019-08" db="EMBL/GenBank/DDBJ databases">
        <authorList>
            <person name="Kucharzyk K."/>
            <person name="Murdoch R.W."/>
            <person name="Higgins S."/>
            <person name="Loffler F."/>
        </authorList>
    </citation>
    <scope>NUCLEOTIDE SEQUENCE</scope>
</reference>
<dbReference type="InterPro" id="IPR018062">
    <property type="entry name" value="HTH_AraC-typ_CS"/>
</dbReference>
<organism evidence="5">
    <name type="scientific">bioreactor metagenome</name>
    <dbReference type="NCBI Taxonomy" id="1076179"/>
    <lineage>
        <taxon>unclassified sequences</taxon>
        <taxon>metagenomes</taxon>
        <taxon>ecological metagenomes</taxon>
    </lineage>
</organism>
<dbReference type="PROSITE" id="PS01124">
    <property type="entry name" value="HTH_ARAC_FAMILY_2"/>
    <property type="match status" value="1"/>
</dbReference>
<evidence type="ECO:0000256" key="1">
    <source>
        <dbReference type="ARBA" id="ARBA00023015"/>
    </source>
</evidence>
<dbReference type="PANTHER" id="PTHR43280">
    <property type="entry name" value="ARAC-FAMILY TRANSCRIPTIONAL REGULATOR"/>
    <property type="match status" value="1"/>
</dbReference>
<dbReference type="PANTHER" id="PTHR43280:SF2">
    <property type="entry name" value="HTH-TYPE TRANSCRIPTIONAL REGULATOR EXSA"/>
    <property type="match status" value="1"/>
</dbReference>
<evidence type="ECO:0000313" key="5">
    <source>
        <dbReference type="EMBL" id="MPN11866.1"/>
    </source>
</evidence>
<dbReference type="InterPro" id="IPR009057">
    <property type="entry name" value="Homeodomain-like_sf"/>
</dbReference>
<evidence type="ECO:0000256" key="3">
    <source>
        <dbReference type="ARBA" id="ARBA00023163"/>
    </source>
</evidence>
<dbReference type="SMART" id="SM00342">
    <property type="entry name" value="HTH_ARAC"/>
    <property type="match status" value="1"/>
</dbReference>
<gene>
    <name evidence="5" type="primary">rhaR_152</name>
    <name evidence="5" type="ORF">SDC9_159174</name>
</gene>
<dbReference type="InterPro" id="IPR020449">
    <property type="entry name" value="Tscrpt_reg_AraC-type_HTH"/>
</dbReference>
<dbReference type="EMBL" id="VSSQ01058138">
    <property type="protein sequence ID" value="MPN11866.1"/>
    <property type="molecule type" value="Genomic_DNA"/>
</dbReference>
<dbReference type="PROSITE" id="PS00041">
    <property type="entry name" value="HTH_ARAC_FAMILY_1"/>
    <property type="match status" value="1"/>
</dbReference>
<evidence type="ECO:0000256" key="2">
    <source>
        <dbReference type="ARBA" id="ARBA00023125"/>
    </source>
</evidence>
<dbReference type="AlphaFoldDB" id="A0A645FE43"/>